<reference evidence="1 2" key="1">
    <citation type="journal article" date="2022" name="G3 (Bethesda)">
        <title>Whole-genome sequence and methylome profiling of the almond [Prunus dulcis (Mill.) D.A. Webb] cultivar 'Nonpareil'.</title>
        <authorList>
            <person name="D'Amico-Willman K.M."/>
            <person name="Ouma W.Z."/>
            <person name="Meulia T."/>
            <person name="Sideli G.M."/>
            <person name="Gradziel T.M."/>
            <person name="Fresnedo-Ramirez J."/>
        </authorList>
    </citation>
    <scope>NUCLEOTIDE SEQUENCE [LARGE SCALE GENOMIC DNA]</scope>
    <source>
        <strain evidence="1">Clone GOH B32 T37-40</strain>
    </source>
</reference>
<dbReference type="EMBL" id="JAJFAZ020000004">
    <property type="protein sequence ID" value="KAI5334358.1"/>
    <property type="molecule type" value="Genomic_DNA"/>
</dbReference>
<name>A0AAD4Z736_PRUDU</name>
<proteinExistence type="predicted"/>
<gene>
    <name evidence="1" type="ORF">L3X38_024491</name>
</gene>
<organism evidence="1 2">
    <name type="scientific">Prunus dulcis</name>
    <name type="common">Almond</name>
    <name type="synonym">Amygdalus dulcis</name>
    <dbReference type="NCBI Taxonomy" id="3755"/>
    <lineage>
        <taxon>Eukaryota</taxon>
        <taxon>Viridiplantae</taxon>
        <taxon>Streptophyta</taxon>
        <taxon>Embryophyta</taxon>
        <taxon>Tracheophyta</taxon>
        <taxon>Spermatophyta</taxon>
        <taxon>Magnoliopsida</taxon>
        <taxon>eudicotyledons</taxon>
        <taxon>Gunneridae</taxon>
        <taxon>Pentapetalae</taxon>
        <taxon>rosids</taxon>
        <taxon>fabids</taxon>
        <taxon>Rosales</taxon>
        <taxon>Rosaceae</taxon>
        <taxon>Amygdaloideae</taxon>
        <taxon>Amygdaleae</taxon>
        <taxon>Prunus</taxon>
    </lineage>
</organism>
<keyword evidence="2" id="KW-1185">Reference proteome</keyword>
<comment type="caution">
    <text evidence="1">The sequence shown here is derived from an EMBL/GenBank/DDBJ whole genome shotgun (WGS) entry which is preliminary data.</text>
</comment>
<dbReference type="Proteomes" id="UP001054821">
    <property type="component" value="Chromosome 4"/>
</dbReference>
<accession>A0AAD4Z736</accession>
<evidence type="ECO:0000313" key="2">
    <source>
        <dbReference type="Proteomes" id="UP001054821"/>
    </source>
</evidence>
<dbReference type="AlphaFoldDB" id="A0AAD4Z736"/>
<protein>
    <submittedName>
        <fullName evidence="1">Uncharacterized protein</fullName>
    </submittedName>
</protein>
<evidence type="ECO:0000313" key="1">
    <source>
        <dbReference type="EMBL" id="KAI5334358.1"/>
    </source>
</evidence>
<sequence>MRRPSFQTNFSINCLSLVPLLWVLTRKMFLRSTKMFSRLLAKYMSVPSYAKVLEISRCAFRDLLFIRDFLHEGLK</sequence>